<dbReference type="InterPro" id="IPR029063">
    <property type="entry name" value="SAM-dependent_MTases_sf"/>
</dbReference>
<feature type="binding site" evidence="5">
    <location>
        <position position="249"/>
    </location>
    <ligand>
        <name>S-adenosyl-L-methionine</name>
        <dbReference type="ChEBI" id="CHEBI:59789"/>
    </ligand>
</feature>
<evidence type="ECO:0008006" key="8">
    <source>
        <dbReference type="Google" id="ProtNLM"/>
    </source>
</evidence>
<organism evidence="6 7">
    <name type="scientific">Tetraparma gracilis</name>
    <dbReference type="NCBI Taxonomy" id="2962635"/>
    <lineage>
        <taxon>Eukaryota</taxon>
        <taxon>Sar</taxon>
        <taxon>Stramenopiles</taxon>
        <taxon>Ochrophyta</taxon>
        <taxon>Bolidophyceae</taxon>
        <taxon>Parmales</taxon>
        <taxon>Triparmaceae</taxon>
        <taxon>Tetraparma</taxon>
    </lineage>
</organism>
<feature type="binding site" evidence="5">
    <location>
        <position position="344"/>
    </location>
    <ligand>
        <name>S-adenosyl-L-methionine</name>
        <dbReference type="ChEBI" id="CHEBI:59789"/>
    </ligand>
</feature>
<gene>
    <name evidence="6" type="ORF">TeGR_g7590</name>
</gene>
<dbReference type="Proteomes" id="UP001165060">
    <property type="component" value="Unassembled WGS sequence"/>
</dbReference>
<evidence type="ECO:0000313" key="7">
    <source>
        <dbReference type="Proteomes" id="UP001165060"/>
    </source>
</evidence>
<dbReference type="Gene3D" id="2.40.50.1070">
    <property type="match status" value="1"/>
</dbReference>
<comment type="caution">
    <text evidence="5">Lacks conserved residue(s) required for the propagation of feature annotation.</text>
</comment>
<feature type="binding site" evidence="5">
    <location>
        <position position="275"/>
    </location>
    <ligand>
        <name>S-adenosyl-L-methionine</name>
        <dbReference type="ChEBI" id="CHEBI:59789"/>
    </ligand>
</feature>
<evidence type="ECO:0000256" key="4">
    <source>
        <dbReference type="ARBA" id="ARBA00022694"/>
    </source>
</evidence>
<proteinExistence type="inferred from homology"/>
<evidence type="ECO:0000256" key="3">
    <source>
        <dbReference type="ARBA" id="ARBA00022691"/>
    </source>
</evidence>
<keyword evidence="7" id="KW-1185">Reference proteome</keyword>
<evidence type="ECO:0000256" key="5">
    <source>
        <dbReference type="PROSITE-ProRule" id="PRU01024"/>
    </source>
</evidence>
<keyword evidence="3 5" id="KW-0949">S-adenosyl-L-methionine</keyword>
<keyword evidence="2 5" id="KW-0808">Transferase</keyword>
<dbReference type="PANTHER" id="PTHR47790">
    <property type="entry name" value="TRNA/TMRNA (URACIL-C(5))-METHYLTRANSFERASE"/>
    <property type="match status" value="1"/>
</dbReference>
<feature type="active site" description="Nucleophile" evidence="5">
    <location>
        <position position="371"/>
    </location>
</feature>
<accession>A0ABQ6M9C7</accession>
<comment type="similarity">
    <text evidence="5">Belongs to the class I-like SAM-binding methyltransferase superfamily. RNA M5U methyltransferase family.</text>
</comment>
<evidence type="ECO:0000256" key="1">
    <source>
        <dbReference type="ARBA" id="ARBA00022603"/>
    </source>
</evidence>
<name>A0ABQ6M9C7_9STRA</name>
<sequence>MVSLLPGYEAQMSEDGVAHSRDKLRSSLDSFLSVAPHPSTTTLLPSTSEESHSYRAACGFQIIRESELPSSPPSPSHDPLVYCMRNDFRPVSLQSKVFSIANPRIQVSMELTIDFLNSLPPSHPFLEHLTSCKFVTSWDEKECFLTLSYGDAVSDSAVWEERGAELAGLAGLTAVTARFKKTKLVVGSPDTVHDTIVVEGVPIVYEKPEDAFQHPNPCTMHKALVWMFEQMRAVAAAHPRRALNLLEMYCGCGAHTMALGKVGGPALWSKIVAVELDARLVDCCSRNISTNGLSAFVSCTKGDAGSVSKRIMRRRARLEAGGGGAAGVRPDEIADTPFDVMLVDPPRAGLDEAVINLAKTGGIEHLLYVSCGRHALVRDLGLLGDCFEVSNILLTDLFPRTDSVETLVHLKRKGTVT</sequence>
<dbReference type="Pfam" id="PF05958">
    <property type="entry name" value="tRNA_U5-meth_tr"/>
    <property type="match status" value="1"/>
</dbReference>
<dbReference type="PANTHER" id="PTHR47790:SF2">
    <property type="entry name" value="TRNA_TMRNA (URACIL-C(5))-METHYLTRANSFERASE"/>
    <property type="match status" value="1"/>
</dbReference>
<comment type="caution">
    <text evidence="6">The sequence shown here is derived from an EMBL/GenBank/DDBJ whole genome shotgun (WGS) entry which is preliminary data.</text>
</comment>
<dbReference type="InterPro" id="IPR011869">
    <property type="entry name" value="TrmA_MeTrfase"/>
</dbReference>
<dbReference type="EMBL" id="BRYB01000071">
    <property type="protein sequence ID" value="GMI22093.1"/>
    <property type="molecule type" value="Genomic_DNA"/>
</dbReference>
<evidence type="ECO:0000313" key="6">
    <source>
        <dbReference type="EMBL" id="GMI22093.1"/>
    </source>
</evidence>
<protein>
    <recommendedName>
        <fullName evidence="8">S-adenosyl-L-methionine-dependent methyltransferase</fullName>
    </recommendedName>
</protein>
<evidence type="ECO:0000256" key="2">
    <source>
        <dbReference type="ARBA" id="ARBA00022679"/>
    </source>
</evidence>
<dbReference type="InterPro" id="IPR010280">
    <property type="entry name" value="U5_MeTrfase_fam"/>
</dbReference>
<reference evidence="6 7" key="1">
    <citation type="journal article" date="2023" name="Commun. Biol.">
        <title>Genome analysis of Parmales, the sister group of diatoms, reveals the evolutionary specialization of diatoms from phago-mixotrophs to photoautotrophs.</title>
        <authorList>
            <person name="Ban H."/>
            <person name="Sato S."/>
            <person name="Yoshikawa S."/>
            <person name="Yamada K."/>
            <person name="Nakamura Y."/>
            <person name="Ichinomiya M."/>
            <person name="Sato N."/>
            <person name="Blanc-Mathieu R."/>
            <person name="Endo H."/>
            <person name="Kuwata A."/>
            <person name="Ogata H."/>
        </authorList>
    </citation>
    <scope>NUCLEOTIDE SEQUENCE [LARGE SCALE GENOMIC DNA]</scope>
</reference>
<dbReference type="PROSITE" id="PS51687">
    <property type="entry name" value="SAM_MT_RNA_M5U"/>
    <property type="match status" value="1"/>
</dbReference>
<keyword evidence="4" id="KW-0819">tRNA processing</keyword>
<dbReference type="SUPFAM" id="SSF53335">
    <property type="entry name" value="S-adenosyl-L-methionine-dependent methyltransferases"/>
    <property type="match status" value="1"/>
</dbReference>
<keyword evidence="1 5" id="KW-0489">Methyltransferase</keyword>
<dbReference type="Gene3D" id="3.40.50.150">
    <property type="entry name" value="Vaccinia Virus protein VP39"/>
    <property type="match status" value="1"/>
</dbReference>